<dbReference type="AlphaFoldDB" id="T1JRH6"/>
<keyword evidence="2" id="KW-1185">Reference proteome</keyword>
<protein>
    <submittedName>
        <fullName evidence="1">Uncharacterized protein</fullName>
    </submittedName>
</protein>
<sequence>MKITVRVNYRAILVYFQKIPRQGYQRKMLLHGVKHQPTEIWKQRLNDVLMMITMISQPVMMVTGVRRLKLD</sequence>
<dbReference type="EnsemblMetazoa" id="tetur01g06920.1">
    <property type="protein sequence ID" value="tetur01g06920.1"/>
    <property type="gene ID" value="tetur01g06920"/>
</dbReference>
<organism evidence="1 2">
    <name type="scientific">Tetranychus urticae</name>
    <name type="common">Two-spotted spider mite</name>
    <dbReference type="NCBI Taxonomy" id="32264"/>
    <lineage>
        <taxon>Eukaryota</taxon>
        <taxon>Metazoa</taxon>
        <taxon>Ecdysozoa</taxon>
        <taxon>Arthropoda</taxon>
        <taxon>Chelicerata</taxon>
        <taxon>Arachnida</taxon>
        <taxon>Acari</taxon>
        <taxon>Acariformes</taxon>
        <taxon>Trombidiformes</taxon>
        <taxon>Prostigmata</taxon>
        <taxon>Eleutherengona</taxon>
        <taxon>Raphignathae</taxon>
        <taxon>Tetranychoidea</taxon>
        <taxon>Tetranychidae</taxon>
        <taxon>Tetranychus</taxon>
    </lineage>
</organism>
<reference evidence="1" key="2">
    <citation type="submission" date="2015-06" db="UniProtKB">
        <authorList>
            <consortium name="EnsemblMetazoa"/>
        </authorList>
    </citation>
    <scope>IDENTIFICATION</scope>
</reference>
<dbReference type="Proteomes" id="UP000015104">
    <property type="component" value="Unassembled WGS sequence"/>
</dbReference>
<dbReference type="HOGENOM" id="CLU_2743278_0_0_1"/>
<evidence type="ECO:0000313" key="1">
    <source>
        <dbReference type="EnsemblMetazoa" id="tetur01g06920.1"/>
    </source>
</evidence>
<evidence type="ECO:0000313" key="2">
    <source>
        <dbReference type="Proteomes" id="UP000015104"/>
    </source>
</evidence>
<reference evidence="2" key="1">
    <citation type="submission" date="2011-08" db="EMBL/GenBank/DDBJ databases">
        <authorList>
            <person name="Rombauts S."/>
        </authorList>
    </citation>
    <scope>NUCLEOTIDE SEQUENCE</scope>
    <source>
        <strain evidence="2">London</strain>
    </source>
</reference>
<accession>T1JRH6</accession>
<proteinExistence type="predicted"/>
<dbReference type="EMBL" id="CAEY01000449">
    <property type="status" value="NOT_ANNOTATED_CDS"/>
    <property type="molecule type" value="Genomic_DNA"/>
</dbReference>
<name>T1JRH6_TETUR</name>